<keyword evidence="3" id="KW-1185">Reference proteome</keyword>
<dbReference type="Gene3D" id="3.50.7.10">
    <property type="entry name" value="GroEL"/>
    <property type="match status" value="1"/>
</dbReference>
<dbReference type="PANTHER" id="PTHR46715:SF1">
    <property type="entry name" value="1-PHOSPHATIDYLINOSITOL 3-PHOSPHATE 5-KINASE"/>
    <property type="match status" value="1"/>
</dbReference>
<organism evidence="2 3">
    <name type="scientific">Desmophyllum pertusum</name>
    <dbReference type="NCBI Taxonomy" id="174260"/>
    <lineage>
        <taxon>Eukaryota</taxon>
        <taxon>Metazoa</taxon>
        <taxon>Cnidaria</taxon>
        <taxon>Anthozoa</taxon>
        <taxon>Hexacorallia</taxon>
        <taxon>Scleractinia</taxon>
        <taxon>Caryophylliina</taxon>
        <taxon>Caryophylliidae</taxon>
        <taxon>Desmophyllum</taxon>
    </lineage>
</organism>
<comment type="caution">
    <text evidence="2">The sequence shown here is derived from an EMBL/GenBank/DDBJ whole genome shotgun (WGS) entry which is preliminary data.</text>
</comment>
<dbReference type="GO" id="GO:0012506">
    <property type="term" value="C:vesicle membrane"/>
    <property type="evidence" value="ECO:0007669"/>
    <property type="project" value="TreeGrafter"/>
</dbReference>
<dbReference type="Pfam" id="PF00118">
    <property type="entry name" value="Cpn60_TCP1"/>
    <property type="match status" value="1"/>
</dbReference>
<feature type="region of interest" description="Disordered" evidence="1">
    <location>
        <begin position="143"/>
        <end position="169"/>
    </location>
</feature>
<proteinExistence type="predicted"/>
<name>A0A9W9YWE5_9CNID</name>
<evidence type="ECO:0000313" key="2">
    <source>
        <dbReference type="EMBL" id="KAJ7369278.1"/>
    </source>
</evidence>
<dbReference type="InterPro" id="IPR043548">
    <property type="entry name" value="PIKfyve"/>
</dbReference>
<dbReference type="InterPro" id="IPR002423">
    <property type="entry name" value="Cpn60/GroEL/TCP-1"/>
</dbReference>
<dbReference type="GO" id="GO:0052810">
    <property type="term" value="F:1-phosphatidylinositol-5-kinase activity"/>
    <property type="evidence" value="ECO:0007669"/>
    <property type="project" value="TreeGrafter"/>
</dbReference>
<dbReference type="PANTHER" id="PTHR46715">
    <property type="entry name" value="1-PHOSPHATIDYLINOSITOL 3-PHOSPHATE 5-KINASE"/>
    <property type="match status" value="1"/>
</dbReference>
<dbReference type="GO" id="GO:0032438">
    <property type="term" value="P:melanosome organization"/>
    <property type="evidence" value="ECO:0007669"/>
    <property type="project" value="TreeGrafter"/>
</dbReference>
<evidence type="ECO:0000313" key="3">
    <source>
        <dbReference type="Proteomes" id="UP001163046"/>
    </source>
</evidence>
<evidence type="ECO:0000256" key="1">
    <source>
        <dbReference type="SAM" id="MobiDB-lite"/>
    </source>
</evidence>
<gene>
    <name evidence="2" type="ORF">OS493_040086</name>
</gene>
<protein>
    <submittedName>
        <fullName evidence="2">Uncharacterized protein</fullName>
    </submittedName>
</protein>
<reference evidence="2" key="1">
    <citation type="submission" date="2023-01" db="EMBL/GenBank/DDBJ databases">
        <title>Genome assembly of the deep-sea coral Lophelia pertusa.</title>
        <authorList>
            <person name="Herrera S."/>
            <person name="Cordes E."/>
        </authorList>
    </citation>
    <scope>NUCLEOTIDE SEQUENCE</scope>
    <source>
        <strain evidence="2">USNM1676648</strain>
        <tissue evidence="2">Polyp</tissue>
    </source>
</reference>
<dbReference type="GO" id="GO:0000285">
    <property type="term" value="F:1-phosphatidylinositol-3-phosphate 5-kinase activity"/>
    <property type="evidence" value="ECO:0007669"/>
    <property type="project" value="InterPro"/>
</dbReference>
<dbReference type="EMBL" id="MU827111">
    <property type="protein sequence ID" value="KAJ7369278.1"/>
    <property type="molecule type" value="Genomic_DNA"/>
</dbReference>
<dbReference type="GO" id="GO:0031410">
    <property type="term" value="C:cytoplasmic vesicle"/>
    <property type="evidence" value="ECO:0007669"/>
    <property type="project" value="TreeGrafter"/>
</dbReference>
<dbReference type="GO" id="GO:0090385">
    <property type="term" value="P:phagosome-lysosome fusion"/>
    <property type="evidence" value="ECO:0007669"/>
    <property type="project" value="TreeGrafter"/>
</dbReference>
<dbReference type="GO" id="GO:1903426">
    <property type="term" value="P:regulation of reactive oxygen species biosynthetic process"/>
    <property type="evidence" value="ECO:0007669"/>
    <property type="project" value="TreeGrafter"/>
</dbReference>
<dbReference type="AlphaFoldDB" id="A0A9W9YWE5"/>
<accession>A0A9W9YWE5</accession>
<dbReference type="GO" id="GO:0005524">
    <property type="term" value="F:ATP binding"/>
    <property type="evidence" value="ECO:0007669"/>
    <property type="project" value="InterPro"/>
</dbReference>
<feature type="non-terminal residue" evidence="2">
    <location>
        <position position="1"/>
    </location>
</feature>
<dbReference type="InterPro" id="IPR027409">
    <property type="entry name" value="GroEL-like_apical_dom_sf"/>
</dbReference>
<dbReference type="SUPFAM" id="SSF52029">
    <property type="entry name" value="GroEL apical domain-like"/>
    <property type="match status" value="1"/>
</dbReference>
<dbReference type="Proteomes" id="UP001163046">
    <property type="component" value="Unassembled WGS sequence"/>
</dbReference>
<sequence length="561" mass="64419">MLLKHGITLVLNVKPEVIERIARCTRADVLCSMEQLSRPQLGSCQSFRVQRYTLKNGESKTLMFIEGCPADLGCTVNLRGGNSFVLAKVKRIFQHMVYVAYSLRLELQFLMDEFALPPDTSHLSDEWEMAGRNFEKRMRVNERELNGKEESSEPSSEQKKNLAEPTHQDASEGTELFLTALKSTVLSSSPFLDYPLPYLLTEAGRNMALRSTLPPDIYWSARLDADYYNSHHLTEEGLEEFDFSNPHQRRLSKLVCMLAPHPLMSASLTMEHGDLLFQALLSDFRAQGGQIQTDQRWDDCVQGPLKKEKSPLQGDTNLKVNVPESTSEEVQEKNEKFVPTSPLHFNRKQVDCLDPYAHQRIAVLFISYSNESNNSPRPCISPWAVFMEFYGRNDITLGGFLEIYCFRPSYICPNPNCDVPMVDHVRYFAHGTGSVYIHMRNLESPIPGFQHTILTWNWCKECKQVTPIVPLSPEAWALSFAKYLELRFYAGNYKRRASVEPCGHSLHKDHYQYFAYANMVASFKYRPIKLFEIAIPSPRIYIKEKTRDASFWINDLRAMTT</sequence>
<dbReference type="OrthoDB" id="158357at2759"/>